<dbReference type="Proteomes" id="UP000827092">
    <property type="component" value="Unassembled WGS sequence"/>
</dbReference>
<reference evidence="2 3" key="1">
    <citation type="journal article" date="2022" name="Nat. Ecol. Evol.">
        <title>A masculinizing supergene underlies an exaggerated male reproductive morph in a spider.</title>
        <authorList>
            <person name="Hendrickx F."/>
            <person name="De Corte Z."/>
            <person name="Sonet G."/>
            <person name="Van Belleghem S.M."/>
            <person name="Kostlbacher S."/>
            <person name="Vangestel C."/>
        </authorList>
    </citation>
    <scope>NUCLEOTIDE SEQUENCE [LARGE SCALE GENOMIC DNA]</scope>
    <source>
        <strain evidence="2">W744_W776</strain>
    </source>
</reference>
<proteinExistence type="predicted"/>
<organism evidence="2 3">
    <name type="scientific">Oedothorax gibbosus</name>
    <dbReference type="NCBI Taxonomy" id="931172"/>
    <lineage>
        <taxon>Eukaryota</taxon>
        <taxon>Metazoa</taxon>
        <taxon>Ecdysozoa</taxon>
        <taxon>Arthropoda</taxon>
        <taxon>Chelicerata</taxon>
        <taxon>Arachnida</taxon>
        <taxon>Araneae</taxon>
        <taxon>Araneomorphae</taxon>
        <taxon>Entelegynae</taxon>
        <taxon>Araneoidea</taxon>
        <taxon>Linyphiidae</taxon>
        <taxon>Erigoninae</taxon>
        <taxon>Oedothorax</taxon>
    </lineage>
</organism>
<keyword evidence="3" id="KW-1185">Reference proteome</keyword>
<feature type="region of interest" description="Disordered" evidence="1">
    <location>
        <begin position="23"/>
        <end position="43"/>
    </location>
</feature>
<evidence type="ECO:0000256" key="1">
    <source>
        <dbReference type="SAM" id="MobiDB-lite"/>
    </source>
</evidence>
<name>A0AAV6UN95_9ARAC</name>
<accession>A0AAV6UN95</accession>
<gene>
    <name evidence="2" type="ORF">JTE90_029708</name>
</gene>
<comment type="caution">
    <text evidence="2">The sequence shown here is derived from an EMBL/GenBank/DDBJ whole genome shotgun (WGS) entry which is preliminary data.</text>
</comment>
<sequence length="93" mass="10617">MKTPIFQPSSLTSIRRAAAHLRSFHNHPLPQQQRDRSEAERRPSLLVYAGMSAEHHPQQSFGFIASLLPRITPPQTILRYRLPQCCPPLLLLP</sequence>
<evidence type="ECO:0000313" key="3">
    <source>
        <dbReference type="Proteomes" id="UP000827092"/>
    </source>
</evidence>
<feature type="compositionally biased region" description="Basic and acidic residues" evidence="1">
    <location>
        <begin position="33"/>
        <end position="43"/>
    </location>
</feature>
<protein>
    <submittedName>
        <fullName evidence="2">Uncharacterized protein</fullName>
    </submittedName>
</protein>
<dbReference type="EMBL" id="JAFNEN010000348">
    <property type="protein sequence ID" value="KAG8185096.1"/>
    <property type="molecule type" value="Genomic_DNA"/>
</dbReference>
<dbReference type="AlphaFoldDB" id="A0AAV6UN95"/>
<evidence type="ECO:0000313" key="2">
    <source>
        <dbReference type="EMBL" id="KAG8185096.1"/>
    </source>
</evidence>